<protein>
    <submittedName>
        <fullName evidence="2">Uncharacterized protein</fullName>
    </submittedName>
</protein>
<organism evidence="2 3">
    <name type="scientific">Liparis tanakae</name>
    <name type="common">Tanaka's snailfish</name>
    <dbReference type="NCBI Taxonomy" id="230148"/>
    <lineage>
        <taxon>Eukaryota</taxon>
        <taxon>Metazoa</taxon>
        <taxon>Chordata</taxon>
        <taxon>Craniata</taxon>
        <taxon>Vertebrata</taxon>
        <taxon>Euteleostomi</taxon>
        <taxon>Actinopterygii</taxon>
        <taxon>Neopterygii</taxon>
        <taxon>Teleostei</taxon>
        <taxon>Neoteleostei</taxon>
        <taxon>Acanthomorphata</taxon>
        <taxon>Eupercaria</taxon>
        <taxon>Perciformes</taxon>
        <taxon>Cottioidei</taxon>
        <taxon>Cottales</taxon>
        <taxon>Liparidae</taxon>
        <taxon>Liparis</taxon>
    </lineage>
</organism>
<name>A0A4Z2IFQ1_9TELE</name>
<evidence type="ECO:0000313" key="2">
    <source>
        <dbReference type="EMBL" id="TNN76657.1"/>
    </source>
</evidence>
<dbReference type="EMBL" id="SRLO01000091">
    <property type="protein sequence ID" value="TNN76657.1"/>
    <property type="molecule type" value="Genomic_DNA"/>
</dbReference>
<evidence type="ECO:0000256" key="1">
    <source>
        <dbReference type="SAM" id="MobiDB-lite"/>
    </source>
</evidence>
<accession>A0A4Z2IFQ1</accession>
<proteinExistence type="predicted"/>
<evidence type="ECO:0000313" key="3">
    <source>
        <dbReference type="Proteomes" id="UP000314294"/>
    </source>
</evidence>
<feature type="region of interest" description="Disordered" evidence="1">
    <location>
        <begin position="1"/>
        <end position="30"/>
    </location>
</feature>
<keyword evidence="3" id="KW-1185">Reference proteome</keyword>
<dbReference type="AlphaFoldDB" id="A0A4Z2IFQ1"/>
<sequence length="97" mass="10953">MDANKPQQDENHSLMVEHGASNLQTHRERPAVEKVHGFDLAWKARQYRGQGLFDWDRCAPPARAPTGGDALGGLGNSCPTFKQCFWLPPHPFWGLWN</sequence>
<comment type="caution">
    <text evidence="2">The sequence shown here is derived from an EMBL/GenBank/DDBJ whole genome shotgun (WGS) entry which is preliminary data.</text>
</comment>
<gene>
    <name evidence="2" type="ORF">EYF80_013109</name>
</gene>
<reference evidence="2 3" key="1">
    <citation type="submission" date="2019-03" db="EMBL/GenBank/DDBJ databases">
        <title>First draft genome of Liparis tanakae, snailfish: a comprehensive survey of snailfish specific genes.</title>
        <authorList>
            <person name="Kim W."/>
            <person name="Song I."/>
            <person name="Jeong J.-H."/>
            <person name="Kim D."/>
            <person name="Kim S."/>
            <person name="Ryu S."/>
            <person name="Song J.Y."/>
            <person name="Lee S.K."/>
        </authorList>
    </citation>
    <scope>NUCLEOTIDE SEQUENCE [LARGE SCALE GENOMIC DNA]</scope>
    <source>
        <tissue evidence="2">Muscle</tissue>
    </source>
</reference>
<dbReference type="Proteomes" id="UP000314294">
    <property type="component" value="Unassembled WGS sequence"/>
</dbReference>